<dbReference type="PANTHER" id="PTHR38731">
    <property type="entry name" value="LIPL45-RELATED LIPOPROTEIN-RELATED"/>
    <property type="match status" value="1"/>
</dbReference>
<feature type="chain" id="PRO_5046335077" evidence="1">
    <location>
        <begin position="36"/>
        <end position="530"/>
    </location>
</feature>
<protein>
    <submittedName>
        <fullName evidence="3">FecR family protein</fullName>
    </submittedName>
</protein>
<dbReference type="PANTHER" id="PTHR38731:SF3">
    <property type="entry name" value="BLL6125 PROTEIN"/>
    <property type="match status" value="1"/>
</dbReference>
<evidence type="ECO:0000313" key="4">
    <source>
        <dbReference type="Proteomes" id="UP001500191"/>
    </source>
</evidence>
<dbReference type="InterPro" id="IPR006860">
    <property type="entry name" value="FecR"/>
</dbReference>
<accession>A0ABP3MC93</accession>
<evidence type="ECO:0000259" key="2">
    <source>
        <dbReference type="Pfam" id="PF04773"/>
    </source>
</evidence>
<name>A0ABP3MC93_9DEIO</name>
<feature type="signal peptide" evidence="1">
    <location>
        <begin position="1"/>
        <end position="35"/>
    </location>
</feature>
<dbReference type="RefSeq" id="WP_343759196.1">
    <property type="nucleotide sequence ID" value="NZ_BAAADB010000023.1"/>
</dbReference>
<feature type="domain" description="FecR protein" evidence="2">
    <location>
        <begin position="226"/>
        <end position="318"/>
    </location>
</feature>
<dbReference type="Proteomes" id="UP001500191">
    <property type="component" value="Unassembled WGS sequence"/>
</dbReference>
<sequence>MKVTAPAAVPKLHSNLRVVPLTALLLLGGAAFALAAGSAPTLSAVQGSVETLGEAGTWAAQPAGAAVTTSLRTGTGRAVLTTGNGQVVMGSASQLRRLRDEADLTQGRFFLRGPVAVHVAGNHVVMDSPGQIRVDLDGRVTRRVAVLTGQARVDLGGRLITVRAAQQLNLGSGQLSAFRETDPWYASQFRGLGSANVEATRGMVHIEQGGRTRVADVGETLDPGSRLNTDAGAWAEVGFTGGGYLRLNEQSELSVLAVERTERGREVLLKLSRGTAWNVVQKGQGGYRLDTPVVSTAVRGTVFRVDASGTVKVFEGQVALPGNADQTVSAGQQRAESGALGTLTPDALDRFNQSLDAERARPLTLALPRGARSMQDLTLSARSLPDATVTASVAGRSVTLSGAGGAFRLERLEDSLPEGRYEAQVTARRLGQTVTGRAPVVIDRTAPTVTFRATRSGRILHLTGDVQDSGSLISGTHVQLSVTLGGATYRRLVRPGPAALDWTLPLARPDATGHLTLKDEAGNERHVEIP</sequence>
<keyword evidence="4" id="KW-1185">Reference proteome</keyword>
<gene>
    <name evidence="3" type="ORF">GCM10008937_24140</name>
</gene>
<dbReference type="EMBL" id="BAAADB010000023">
    <property type="protein sequence ID" value="GAA0515567.1"/>
    <property type="molecule type" value="Genomic_DNA"/>
</dbReference>
<organism evidence="3 4">
    <name type="scientific">Deinococcus depolymerans</name>
    <dbReference type="NCBI Taxonomy" id="392408"/>
    <lineage>
        <taxon>Bacteria</taxon>
        <taxon>Thermotogati</taxon>
        <taxon>Deinococcota</taxon>
        <taxon>Deinococci</taxon>
        <taxon>Deinococcales</taxon>
        <taxon>Deinococcaceae</taxon>
        <taxon>Deinococcus</taxon>
    </lineage>
</organism>
<dbReference type="Gene3D" id="2.60.120.1440">
    <property type="match status" value="1"/>
</dbReference>
<dbReference type="Pfam" id="PF04773">
    <property type="entry name" value="FecR"/>
    <property type="match status" value="1"/>
</dbReference>
<proteinExistence type="predicted"/>
<comment type="caution">
    <text evidence="3">The sequence shown here is derived from an EMBL/GenBank/DDBJ whole genome shotgun (WGS) entry which is preliminary data.</text>
</comment>
<evidence type="ECO:0000313" key="3">
    <source>
        <dbReference type="EMBL" id="GAA0515567.1"/>
    </source>
</evidence>
<keyword evidence="1" id="KW-0732">Signal</keyword>
<reference evidence="4" key="1">
    <citation type="journal article" date="2019" name="Int. J. Syst. Evol. Microbiol.">
        <title>The Global Catalogue of Microorganisms (GCM) 10K type strain sequencing project: providing services to taxonomists for standard genome sequencing and annotation.</title>
        <authorList>
            <consortium name="The Broad Institute Genomics Platform"/>
            <consortium name="The Broad Institute Genome Sequencing Center for Infectious Disease"/>
            <person name="Wu L."/>
            <person name="Ma J."/>
        </authorList>
    </citation>
    <scope>NUCLEOTIDE SEQUENCE [LARGE SCALE GENOMIC DNA]</scope>
    <source>
        <strain evidence="4">JCM 14368</strain>
    </source>
</reference>
<evidence type="ECO:0000256" key="1">
    <source>
        <dbReference type="SAM" id="SignalP"/>
    </source>
</evidence>